<dbReference type="KEGG" id="mhd:Marky_1044"/>
<dbReference type="GO" id="GO:0006950">
    <property type="term" value="P:response to stress"/>
    <property type="evidence" value="ECO:0007669"/>
    <property type="project" value="TreeGrafter"/>
</dbReference>
<dbReference type="SUPFAM" id="SSF46785">
    <property type="entry name" value="Winged helix' DNA-binding domain"/>
    <property type="match status" value="1"/>
</dbReference>
<dbReference type="GO" id="GO:0003700">
    <property type="term" value="F:DNA-binding transcription factor activity"/>
    <property type="evidence" value="ECO:0007669"/>
    <property type="project" value="InterPro"/>
</dbReference>
<evidence type="ECO:0000256" key="1">
    <source>
        <dbReference type="ARBA" id="ARBA00023015"/>
    </source>
</evidence>
<evidence type="ECO:0000313" key="5">
    <source>
        <dbReference type="EMBL" id="AEB11786.1"/>
    </source>
</evidence>
<dbReference type="PROSITE" id="PS50995">
    <property type="entry name" value="HTH_MARR_2"/>
    <property type="match status" value="1"/>
</dbReference>
<dbReference type="InterPro" id="IPR036390">
    <property type="entry name" value="WH_DNA-bd_sf"/>
</dbReference>
<dbReference type="InterPro" id="IPR039422">
    <property type="entry name" value="MarR/SlyA-like"/>
</dbReference>
<dbReference type="Proteomes" id="UP000007030">
    <property type="component" value="Chromosome"/>
</dbReference>
<dbReference type="InterPro" id="IPR036388">
    <property type="entry name" value="WH-like_DNA-bd_sf"/>
</dbReference>
<dbReference type="PANTHER" id="PTHR33164">
    <property type="entry name" value="TRANSCRIPTIONAL REGULATOR, MARR FAMILY"/>
    <property type="match status" value="1"/>
</dbReference>
<evidence type="ECO:0000256" key="3">
    <source>
        <dbReference type="ARBA" id="ARBA00023163"/>
    </source>
</evidence>
<reference evidence="5 6" key="1">
    <citation type="journal article" date="2012" name="Stand. Genomic Sci.">
        <title>Complete genome sequence of the aerobic, heterotroph Marinithermus hydrothermalis type strain (T1(T)) from a deep-sea hydrothermal vent chimney.</title>
        <authorList>
            <person name="Copeland A."/>
            <person name="Gu W."/>
            <person name="Yasawong M."/>
            <person name="Lapidus A."/>
            <person name="Lucas S."/>
            <person name="Deshpande S."/>
            <person name="Pagani I."/>
            <person name="Tapia R."/>
            <person name="Cheng J.F."/>
            <person name="Goodwin L.A."/>
            <person name="Pitluck S."/>
            <person name="Liolios K."/>
            <person name="Ivanova N."/>
            <person name="Mavromatis K."/>
            <person name="Mikhailova N."/>
            <person name="Pati A."/>
            <person name="Chen A."/>
            <person name="Palaniappan K."/>
            <person name="Land M."/>
            <person name="Pan C."/>
            <person name="Brambilla E.M."/>
            <person name="Rohde M."/>
            <person name="Tindall B.J."/>
            <person name="Sikorski J."/>
            <person name="Goker M."/>
            <person name="Detter J.C."/>
            <person name="Bristow J."/>
            <person name="Eisen J.A."/>
            <person name="Markowitz V."/>
            <person name="Hugenholtz P."/>
            <person name="Kyrpides N.C."/>
            <person name="Klenk H.P."/>
            <person name="Woyke T."/>
        </authorList>
    </citation>
    <scope>NUCLEOTIDE SEQUENCE [LARGE SCALE GENOMIC DNA]</scope>
    <source>
        <strain evidence="6">DSM 14884 / JCM 11576 / T1</strain>
    </source>
</reference>
<sequence length="144" mass="16417">MKSPPAHLVEELSQLGYTLMRLLLTEAKEIFAQEGLSRLQAEVLKLVAEGINLPSRLAEHLEVQPSQISHLLASLEEAGLIERRLDPQDRRRVLLTLTENGVALQRRIEAAWHQVYGRRLSRLSPEELHAFRDVLRKLTEVDDA</sequence>
<name>F2NM98_MARHT</name>
<keyword evidence="2" id="KW-0238">DNA-binding</keyword>
<feature type="domain" description="HTH marR-type" evidence="4">
    <location>
        <begin position="5"/>
        <end position="140"/>
    </location>
</feature>
<dbReference type="InterPro" id="IPR023187">
    <property type="entry name" value="Tscrpt_reg_MarR-type_CS"/>
</dbReference>
<dbReference type="PANTHER" id="PTHR33164:SF43">
    <property type="entry name" value="HTH-TYPE TRANSCRIPTIONAL REPRESSOR YETL"/>
    <property type="match status" value="1"/>
</dbReference>
<dbReference type="InterPro" id="IPR000835">
    <property type="entry name" value="HTH_MarR-typ"/>
</dbReference>
<keyword evidence="1" id="KW-0805">Transcription regulation</keyword>
<keyword evidence="3" id="KW-0804">Transcription</keyword>
<dbReference type="STRING" id="869210.Marky_1044"/>
<dbReference type="OrthoDB" id="8594189at2"/>
<evidence type="ECO:0000313" key="6">
    <source>
        <dbReference type="Proteomes" id="UP000007030"/>
    </source>
</evidence>
<proteinExistence type="predicted"/>
<keyword evidence="6" id="KW-1185">Reference proteome</keyword>
<dbReference type="PROSITE" id="PS01117">
    <property type="entry name" value="HTH_MARR_1"/>
    <property type="match status" value="1"/>
</dbReference>
<dbReference type="EMBL" id="CP002630">
    <property type="protein sequence ID" value="AEB11786.1"/>
    <property type="molecule type" value="Genomic_DNA"/>
</dbReference>
<dbReference type="AlphaFoldDB" id="F2NM98"/>
<dbReference type="GO" id="GO:0003677">
    <property type="term" value="F:DNA binding"/>
    <property type="evidence" value="ECO:0007669"/>
    <property type="project" value="UniProtKB-KW"/>
</dbReference>
<dbReference type="SMART" id="SM00347">
    <property type="entry name" value="HTH_MARR"/>
    <property type="match status" value="1"/>
</dbReference>
<dbReference type="PRINTS" id="PR00598">
    <property type="entry name" value="HTHMARR"/>
</dbReference>
<dbReference type="RefSeq" id="WP_013703834.1">
    <property type="nucleotide sequence ID" value="NC_015387.1"/>
</dbReference>
<protein>
    <submittedName>
        <fullName evidence="5">Regulatory protein MarR</fullName>
    </submittedName>
</protein>
<gene>
    <name evidence="5" type="ordered locus">Marky_1044</name>
</gene>
<organism evidence="5 6">
    <name type="scientific">Marinithermus hydrothermalis (strain DSM 14884 / JCM 11576 / T1)</name>
    <dbReference type="NCBI Taxonomy" id="869210"/>
    <lineage>
        <taxon>Bacteria</taxon>
        <taxon>Thermotogati</taxon>
        <taxon>Deinococcota</taxon>
        <taxon>Deinococci</taxon>
        <taxon>Thermales</taxon>
        <taxon>Thermaceae</taxon>
        <taxon>Marinithermus</taxon>
    </lineage>
</organism>
<dbReference type="Pfam" id="PF13463">
    <property type="entry name" value="HTH_27"/>
    <property type="match status" value="1"/>
</dbReference>
<dbReference type="HOGENOM" id="CLU_083287_27_8_0"/>
<dbReference type="eggNOG" id="COG1846">
    <property type="taxonomic scope" value="Bacteria"/>
</dbReference>
<dbReference type="Gene3D" id="1.10.10.10">
    <property type="entry name" value="Winged helix-like DNA-binding domain superfamily/Winged helix DNA-binding domain"/>
    <property type="match status" value="1"/>
</dbReference>
<evidence type="ECO:0000259" key="4">
    <source>
        <dbReference type="PROSITE" id="PS50995"/>
    </source>
</evidence>
<accession>F2NM98</accession>
<evidence type="ECO:0000256" key="2">
    <source>
        <dbReference type="ARBA" id="ARBA00023125"/>
    </source>
</evidence>